<protein>
    <submittedName>
        <fullName evidence="1">Uncharacterized protein</fullName>
    </submittedName>
</protein>
<dbReference type="PANTHER" id="PTHR48471">
    <property type="entry name" value="DDE TNP4 DOMAIN-CONTAINING PROTEIN"/>
    <property type="match status" value="1"/>
</dbReference>
<gene>
    <name evidence="1" type="ORF">PHMEG_0004759</name>
</gene>
<comment type="caution">
    <text evidence="1">The sequence shown here is derived from an EMBL/GenBank/DDBJ whole genome shotgun (WGS) entry which is preliminary data.</text>
</comment>
<dbReference type="OrthoDB" id="124852at2759"/>
<sequence>MDEGDDYNAMLVLYGFFTEQSEKFCELRREVPAFHQPLRRFAEFYYIPKPSTRVRPPNLRYQHQALALFVLLRRFHENTTLYMLFGLPPSTLSRTLRQAEKVLSQALDGYKPARLSWPSFSHQTEHAKLVEARKPLLKYTFGFFDGNFFASSNRQMQISRTLCTTDGYIPSSSPGQFALHLRLYYLV</sequence>
<dbReference type="AlphaFoldDB" id="A0A225WT77"/>
<evidence type="ECO:0000313" key="2">
    <source>
        <dbReference type="Proteomes" id="UP000198211"/>
    </source>
</evidence>
<dbReference type="Proteomes" id="UP000198211">
    <property type="component" value="Unassembled WGS sequence"/>
</dbReference>
<name>A0A225WT77_9STRA</name>
<keyword evidence="2" id="KW-1185">Reference proteome</keyword>
<reference evidence="2" key="1">
    <citation type="submission" date="2017-03" db="EMBL/GenBank/DDBJ databases">
        <title>Phytopthora megakarya and P. palmivora, two closely related causual agents of cacao black pod achieved similar genome size and gene model numbers by different mechanisms.</title>
        <authorList>
            <person name="Ali S."/>
            <person name="Shao J."/>
            <person name="Larry D.J."/>
            <person name="Kronmiller B."/>
            <person name="Shen D."/>
            <person name="Strem M.D."/>
            <person name="Melnick R.L."/>
            <person name="Guiltinan M.J."/>
            <person name="Tyler B.M."/>
            <person name="Meinhardt L.W."/>
            <person name="Bailey B.A."/>
        </authorList>
    </citation>
    <scope>NUCLEOTIDE SEQUENCE [LARGE SCALE GENOMIC DNA]</scope>
    <source>
        <strain evidence="2">zdho120</strain>
    </source>
</reference>
<dbReference type="EMBL" id="NBNE01000290">
    <property type="protein sequence ID" value="OWZ20785.1"/>
    <property type="molecule type" value="Genomic_DNA"/>
</dbReference>
<evidence type="ECO:0000313" key="1">
    <source>
        <dbReference type="EMBL" id="OWZ20785.1"/>
    </source>
</evidence>
<proteinExistence type="predicted"/>
<organism evidence="1 2">
    <name type="scientific">Phytophthora megakarya</name>
    <dbReference type="NCBI Taxonomy" id="4795"/>
    <lineage>
        <taxon>Eukaryota</taxon>
        <taxon>Sar</taxon>
        <taxon>Stramenopiles</taxon>
        <taxon>Oomycota</taxon>
        <taxon>Peronosporomycetes</taxon>
        <taxon>Peronosporales</taxon>
        <taxon>Peronosporaceae</taxon>
        <taxon>Phytophthora</taxon>
    </lineage>
</organism>
<dbReference type="PANTHER" id="PTHR48471:SF1">
    <property type="entry name" value="DDE TNP4 DOMAIN-CONTAINING PROTEIN"/>
    <property type="match status" value="1"/>
</dbReference>
<accession>A0A225WT77</accession>